<evidence type="ECO:0000256" key="1">
    <source>
        <dbReference type="SAM" id="MobiDB-lite"/>
    </source>
</evidence>
<sequence length="278" mass="30146">MHDQSRNDANSPDTTAVRTDGNDVSAEGSTTGMAGEDTVVETRKPKNAAKGIASLAADDFSIMDSMGGIRGIVESILPGLIFIVAFVSTGQLGMTVALSLAEAVIQLVARLFQRQSIMGALSGLAAVVLCLVWAWLTKDARNYYLPGFLTNAVWIVALSVSMLIRIPGIGACIEFVRKPTLSGFGAWLARWRDDGALFRAYMKVTGLWILLFAARLVVQVPMYLTDRIAWLGTARLIMGVPCFALVIWLSWLLVADPLHRHAEMEKRSDITDSSTIGD</sequence>
<dbReference type="EMBL" id="CP129682">
    <property type="protein sequence ID" value="XDS49628.1"/>
    <property type="molecule type" value="Genomic_DNA"/>
</dbReference>
<keyword evidence="2" id="KW-0472">Membrane</keyword>
<evidence type="ECO:0000256" key="2">
    <source>
        <dbReference type="SAM" id="Phobius"/>
    </source>
</evidence>
<feature type="transmembrane region" description="Helical" evidence="2">
    <location>
        <begin position="230"/>
        <end position="254"/>
    </location>
</feature>
<evidence type="ECO:0000313" key="4">
    <source>
        <dbReference type="EMBL" id="XDS49628.1"/>
    </source>
</evidence>
<reference evidence="3" key="1">
    <citation type="submission" date="2023-07" db="EMBL/GenBank/DDBJ databases">
        <title>Bifidobacterium aquikefiriaerophilum sp. nov. and Bifidobacterium eccum sp. nov., isolated from water kefir.</title>
        <authorList>
            <person name="Breselge S."/>
            <person name="Bellassi P."/>
            <person name="Barcenilla C."/>
            <person name="Alvarez-Ordonez A."/>
            <person name="Morelli L."/>
            <person name="Cotter P.D."/>
        </authorList>
    </citation>
    <scope>NUCLEOTIDE SEQUENCE</scope>
    <source>
        <strain evidence="5">WK012_4_13</strain>
        <strain evidence="4">WK013_4_14</strain>
        <strain evidence="3">WK048_4_13</strain>
    </source>
</reference>
<feature type="transmembrane region" description="Helical" evidence="2">
    <location>
        <begin position="117"/>
        <end position="136"/>
    </location>
</feature>
<feature type="compositionally biased region" description="Polar residues" evidence="1">
    <location>
        <begin position="7"/>
        <end position="17"/>
    </location>
</feature>
<dbReference type="InterPro" id="IPR016566">
    <property type="entry name" value="UCP010219"/>
</dbReference>
<proteinExistence type="predicted"/>
<feature type="transmembrane region" description="Helical" evidence="2">
    <location>
        <begin position="80"/>
        <end position="105"/>
    </location>
</feature>
<accession>A0AB39UEZ2</accession>
<feature type="transmembrane region" description="Helical" evidence="2">
    <location>
        <begin position="148"/>
        <end position="176"/>
    </location>
</feature>
<evidence type="ECO:0000313" key="3">
    <source>
        <dbReference type="EMBL" id="XDS47523.1"/>
    </source>
</evidence>
<organism evidence="3">
    <name type="scientific">Bifidobacterium fermentum</name>
    <dbReference type="NCBI Taxonomy" id="3059035"/>
    <lineage>
        <taxon>Bacteria</taxon>
        <taxon>Bacillati</taxon>
        <taxon>Actinomycetota</taxon>
        <taxon>Actinomycetes</taxon>
        <taxon>Bifidobacteriales</taxon>
        <taxon>Bifidobacteriaceae</taxon>
        <taxon>Bifidobacterium</taxon>
    </lineage>
</organism>
<dbReference type="EMBL" id="CP129675">
    <property type="protein sequence ID" value="XDS47523.1"/>
    <property type="molecule type" value="Genomic_DNA"/>
</dbReference>
<feature type="region of interest" description="Disordered" evidence="1">
    <location>
        <begin position="1"/>
        <end position="41"/>
    </location>
</feature>
<feature type="transmembrane region" description="Helical" evidence="2">
    <location>
        <begin position="197"/>
        <end position="218"/>
    </location>
</feature>
<dbReference type="KEGG" id="bfk:QN062_01130"/>
<name>A0AB39UEZ2_9BIFI</name>
<dbReference type="EMBL" id="CP129683">
    <property type="protein sequence ID" value="XDS50845.1"/>
    <property type="molecule type" value="Genomic_DNA"/>
</dbReference>
<keyword evidence="2" id="KW-1133">Transmembrane helix</keyword>
<dbReference type="Pfam" id="PF11361">
    <property type="entry name" value="DUF3159"/>
    <property type="match status" value="1"/>
</dbReference>
<protein>
    <submittedName>
        <fullName evidence="3">DUF3159 domain-containing protein</fullName>
    </submittedName>
</protein>
<keyword evidence="2" id="KW-0812">Transmembrane</keyword>
<dbReference type="AlphaFoldDB" id="A0AB39UEZ2"/>
<evidence type="ECO:0000313" key="5">
    <source>
        <dbReference type="EMBL" id="XDS50845.1"/>
    </source>
</evidence>
<gene>
    <name evidence="5" type="ORF">QN062_01130</name>
    <name evidence="4" type="ORF">QN216_05135</name>
    <name evidence="3" type="ORF">QN217_05310</name>
</gene>